<dbReference type="NCBIfam" id="TIGR03303">
    <property type="entry name" value="OM_YaeT"/>
    <property type="match status" value="1"/>
</dbReference>
<keyword evidence="7" id="KW-0998">Cell outer membrane</keyword>
<dbReference type="Pfam" id="PF01103">
    <property type="entry name" value="Omp85"/>
    <property type="match status" value="1"/>
</dbReference>
<evidence type="ECO:0000259" key="8">
    <source>
        <dbReference type="PROSITE" id="PS51779"/>
    </source>
</evidence>
<dbReference type="PIRSF" id="PIRSF006076">
    <property type="entry name" value="OM_assembly_OMP85"/>
    <property type="match status" value="1"/>
</dbReference>
<keyword evidence="6" id="KW-0472">Membrane</keyword>
<dbReference type="EMBL" id="UINC01001402">
    <property type="protein sequence ID" value="SUZ79814.1"/>
    <property type="molecule type" value="Genomic_DNA"/>
</dbReference>
<keyword evidence="3" id="KW-0812">Transmembrane</keyword>
<accession>A0A381QLK0</accession>
<reference evidence="9" key="1">
    <citation type="submission" date="2018-05" db="EMBL/GenBank/DDBJ databases">
        <authorList>
            <person name="Lanie J.A."/>
            <person name="Ng W.-L."/>
            <person name="Kazmierczak K.M."/>
            <person name="Andrzejewski T.M."/>
            <person name="Davidsen T.M."/>
            <person name="Wayne K.J."/>
            <person name="Tettelin H."/>
            <person name="Glass J.I."/>
            <person name="Rusch D."/>
            <person name="Podicherti R."/>
            <person name="Tsui H.-C.T."/>
            <person name="Winkler M.E."/>
        </authorList>
    </citation>
    <scope>NUCLEOTIDE SEQUENCE</scope>
</reference>
<gene>
    <name evidence="9" type="ORF">METZ01_LOCUS32668</name>
</gene>
<keyword evidence="4" id="KW-0732">Signal</keyword>
<dbReference type="Gene3D" id="2.40.160.50">
    <property type="entry name" value="membrane protein fhac: a member of the omp85/tpsb transporter family"/>
    <property type="match status" value="1"/>
</dbReference>
<evidence type="ECO:0000256" key="3">
    <source>
        <dbReference type="ARBA" id="ARBA00022692"/>
    </source>
</evidence>
<evidence type="ECO:0000256" key="6">
    <source>
        <dbReference type="ARBA" id="ARBA00023136"/>
    </source>
</evidence>
<name>A0A381QLK0_9ZZZZ</name>
<evidence type="ECO:0000313" key="9">
    <source>
        <dbReference type="EMBL" id="SUZ79814.1"/>
    </source>
</evidence>
<dbReference type="Pfam" id="PF07244">
    <property type="entry name" value="POTRA"/>
    <property type="match status" value="5"/>
</dbReference>
<evidence type="ECO:0000256" key="4">
    <source>
        <dbReference type="ARBA" id="ARBA00022729"/>
    </source>
</evidence>
<evidence type="ECO:0000256" key="2">
    <source>
        <dbReference type="ARBA" id="ARBA00022452"/>
    </source>
</evidence>
<dbReference type="InterPro" id="IPR000184">
    <property type="entry name" value="Bac_surfAg_D15"/>
</dbReference>
<protein>
    <recommendedName>
        <fullName evidence="8">POTRA domain-containing protein</fullName>
    </recommendedName>
</protein>
<dbReference type="InterPro" id="IPR039910">
    <property type="entry name" value="D15-like"/>
</dbReference>
<comment type="subcellular location">
    <subcellularLocation>
        <location evidence="1">Membrane</location>
    </subcellularLocation>
</comment>
<organism evidence="9">
    <name type="scientific">marine metagenome</name>
    <dbReference type="NCBI Taxonomy" id="408172"/>
    <lineage>
        <taxon>unclassified sequences</taxon>
        <taxon>metagenomes</taxon>
        <taxon>ecological metagenomes</taxon>
    </lineage>
</organism>
<dbReference type="InterPro" id="IPR023707">
    <property type="entry name" value="OM_assembly_BamA"/>
</dbReference>
<keyword evidence="2" id="KW-1134">Transmembrane beta strand</keyword>
<dbReference type="Gene3D" id="3.10.20.310">
    <property type="entry name" value="membrane protein fhac"/>
    <property type="match status" value="5"/>
</dbReference>
<keyword evidence="5" id="KW-0677">Repeat</keyword>
<feature type="domain" description="POTRA" evidence="8">
    <location>
        <begin position="344"/>
        <end position="416"/>
    </location>
</feature>
<dbReference type="GO" id="GO:0071709">
    <property type="term" value="P:membrane assembly"/>
    <property type="evidence" value="ECO:0007669"/>
    <property type="project" value="InterPro"/>
</dbReference>
<evidence type="ECO:0000256" key="1">
    <source>
        <dbReference type="ARBA" id="ARBA00004370"/>
    </source>
</evidence>
<dbReference type="PROSITE" id="PS51779">
    <property type="entry name" value="POTRA"/>
    <property type="match status" value="2"/>
</dbReference>
<dbReference type="InterPro" id="IPR010827">
    <property type="entry name" value="BamA/TamA_POTRA"/>
</dbReference>
<sequence>MTAQQNQEIKLLEVSVEGNILTSENTILFTSGLRKGLTITATEFQRAIKRLWNLGLFQNIQLRYDDESPEGLTITIIVEENPILGALRFEGNKKIKNKKFDEELDLTQGQRIRPNTLHETSKKIKQLYAEKGYLQADVSTRLIKPEETSTLYGGKAKDLVKDVIFTIEENGKVKIGNIIFEGNHAFTDLRLRFKMKETKRQRWYLFWRSTFDEKKYNEDLDQIQTFYRNKGYRDFKILKDTIQFNPDRRRLDLVVSVDEGPQYKYRNFTWEGYTLFNKQVLSRALAIQKGDRYSEEDFNLAVFDRVQGLYMDRGYIWSRIEPKITPVGEDSLDVHFMITENHKVYVNHIVIRGNTRTRENVIRRQLRIFPGDVFNRDRLIRSQREVWLLNFFSNVVPDVAPVDENHVDIEITVEEKPAGQANANMGFTQTYGVMGGGGLALPNFRGKGQSLNVSFNVGTNYSVYGTTAPSKYESASLSFTDPMVNDTKNLLGASIFYTFRGSSSMYYSPLNFTLAGGALTWGRIFKWPDDFFRGTWSFQIVRKMYEGSEADLERYTGGMQQTDGINITQTIRRDSRDRPEFTTLGSVFSLKSTLAGGFLGGNEDFHKHILNLEYYTPTFWKFVLRSSLKLGIVKPLPSYDEERSIIPFDERFIMGGNGIPYGNPLRGYDDNRVGPLTSSGSPIGGDAMVKINTEFRVPFSENPVVYGLVFAEMGNVWSSPYLMERFDVPRQGPLDLKRSAGAGIRFFMPMIGMLGFDIGYGFDHVENGERVGQWKTTITFGQQF</sequence>
<dbReference type="InterPro" id="IPR034746">
    <property type="entry name" value="POTRA"/>
</dbReference>
<evidence type="ECO:0000256" key="5">
    <source>
        <dbReference type="ARBA" id="ARBA00022737"/>
    </source>
</evidence>
<evidence type="ECO:0000256" key="7">
    <source>
        <dbReference type="ARBA" id="ARBA00023237"/>
    </source>
</evidence>
<proteinExistence type="predicted"/>
<feature type="domain" description="POTRA" evidence="8">
    <location>
        <begin position="173"/>
        <end position="260"/>
    </location>
</feature>
<dbReference type="PANTHER" id="PTHR12815">
    <property type="entry name" value="SORTING AND ASSEMBLY MACHINERY SAMM50 PROTEIN FAMILY MEMBER"/>
    <property type="match status" value="1"/>
</dbReference>
<dbReference type="AlphaFoldDB" id="A0A381QLK0"/>
<dbReference type="GO" id="GO:0019867">
    <property type="term" value="C:outer membrane"/>
    <property type="evidence" value="ECO:0007669"/>
    <property type="project" value="InterPro"/>
</dbReference>
<dbReference type="PANTHER" id="PTHR12815:SF47">
    <property type="entry name" value="TRANSLOCATION AND ASSEMBLY MODULE SUBUNIT TAMA"/>
    <property type="match status" value="1"/>
</dbReference>